<dbReference type="InterPro" id="IPR036259">
    <property type="entry name" value="MFS_trans_sf"/>
</dbReference>
<evidence type="ECO:0008006" key="10">
    <source>
        <dbReference type="Google" id="ProtNLM"/>
    </source>
</evidence>
<dbReference type="PANTHER" id="PTHR10332">
    <property type="entry name" value="EQUILIBRATIVE NUCLEOSIDE TRANSPORTER"/>
    <property type="match status" value="1"/>
</dbReference>
<feature type="transmembrane region" description="Helical" evidence="7">
    <location>
        <begin position="95"/>
        <end position="113"/>
    </location>
</feature>
<protein>
    <recommendedName>
        <fullName evidence="10">Solute carrier family 29 member 2</fullName>
    </recommendedName>
</protein>
<dbReference type="InterPro" id="IPR034764">
    <property type="entry name" value="ENT1/ENT2"/>
</dbReference>
<proteinExistence type="inferred from homology"/>
<evidence type="ECO:0000256" key="4">
    <source>
        <dbReference type="ARBA" id="ARBA00022692"/>
    </source>
</evidence>
<dbReference type="GeneTree" id="ENSGT00950000182898"/>
<feature type="transmembrane region" description="Helical" evidence="7">
    <location>
        <begin position="125"/>
        <end position="151"/>
    </location>
</feature>
<dbReference type="Pfam" id="PF01733">
    <property type="entry name" value="Nucleoside_tran"/>
    <property type="match status" value="1"/>
</dbReference>
<dbReference type="AlphaFoldDB" id="A0AAQ5ZMJ9"/>
<dbReference type="PRINTS" id="PR01130">
    <property type="entry name" value="DERENTRNSPRT"/>
</dbReference>
<feature type="transmembrane region" description="Helical" evidence="7">
    <location>
        <begin position="268"/>
        <end position="290"/>
    </location>
</feature>
<evidence type="ECO:0000256" key="5">
    <source>
        <dbReference type="ARBA" id="ARBA00022989"/>
    </source>
</evidence>
<keyword evidence="4 7" id="KW-0812">Transmembrane</keyword>
<dbReference type="SUPFAM" id="SSF103473">
    <property type="entry name" value="MFS general substrate transporter"/>
    <property type="match status" value="1"/>
</dbReference>
<feature type="transmembrane region" description="Helical" evidence="7">
    <location>
        <begin position="157"/>
        <end position="176"/>
    </location>
</feature>
<keyword evidence="3" id="KW-0813">Transport</keyword>
<keyword evidence="6 7" id="KW-0472">Membrane</keyword>
<evidence type="ECO:0000256" key="7">
    <source>
        <dbReference type="SAM" id="Phobius"/>
    </source>
</evidence>
<dbReference type="GO" id="GO:0035364">
    <property type="term" value="P:thymine transport"/>
    <property type="evidence" value="ECO:0007669"/>
    <property type="project" value="TreeGrafter"/>
</dbReference>
<dbReference type="Ensembl" id="ENSAOCT00000069700.1">
    <property type="protein sequence ID" value="ENSAOCP00000065666.1"/>
    <property type="gene ID" value="ENSAOCG00000017530.2"/>
</dbReference>
<gene>
    <name evidence="8" type="primary">SLC29A2</name>
</gene>
<feature type="transmembrane region" description="Helical" evidence="7">
    <location>
        <begin position="339"/>
        <end position="359"/>
    </location>
</feature>
<accession>A0AAQ5ZMJ9</accession>
<dbReference type="GO" id="GO:0016323">
    <property type="term" value="C:basolateral plasma membrane"/>
    <property type="evidence" value="ECO:0007669"/>
    <property type="project" value="UniProtKB-SubCell"/>
</dbReference>
<comment type="subcellular location">
    <subcellularLocation>
        <location evidence="1">Basolateral cell membrane</location>
        <topology evidence="1">Multi-pass membrane protein</topology>
    </subcellularLocation>
</comment>
<keyword evidence="5 7" id="KW-1133">Transmembrane helix</keyword>
<dbReference type="Proteomes" id="UP001501940">
    <property type="component" value="Chromosome 4"/>
</dbReference>
<reference evidence="8 9" key="1">
    <citation type="submission" date="2022-01" db="EMBL/GenBank/DDBJ databases">
        <title>A chromosome-scale genome assembly of the false clownfish, Amphiprion ocellaris.</title>
        <authorList>
            <person name="Ryu T."/>
        </authorList>
    </citation>
    <scope>NUCLEOTIDE SEQUENCE [LARGE SCALE GENOMIC DNA]</scope>
</reference>
<dbReference type="GO" id="GO:0015853">
    <property type="term" value="P:adenine transport"/>
    <property type="evidence" value="ECO:0007669"/>
    <property type="project" value="TreeGrafter"/>
</dbReference>
<feature type="transmembrane region" description="Helical" evidence="7">
    <location>
        <begin position="12"/>
        <end position="33"/>
    </location>
</feature>
<evidence type="ECO:0000313" key="9">
    <source>
        <dbReference type="Proteomes" id="UP001501940"/>
    </source>
</evidence>
<feature type="transmembrane region" description="Helical" evidence="7">
    <location>
        <begin position="371"/>
        <end position="395"/>
    </location>
</feature>
<organism evidence="8 9">
    <name type="scientific">Amphiprion ocellaris</name>
    <name type="common">Clown anemonefish</name>
    <dbReference type="NCBI Taxonomy" id="80972"/>
    <lineage>
        <taxon>Eukaryota</taxon>
        <taxon>Metazoa</taxon>
        <taxon>Chordata</taxon>
        <taxon>Craniata</taxon>
        <taxon>Vertebrata</taxon>
        <taxon>Euteleostomi</taxon>
        <taxon>Actinopterygii</taxon>
        <taxon>Neopterygii</taxon>
        <taxon>Teleostei</taxon>
        <taxon>Neoteleostei</taxon>
        <taxon>Acanthomorphata</taxon>
        <taxon>Ovalentaria</taxon>
        <taxon>Pomacentridae</taxon>
        <taxon>Amphiprion</taxon>
    </lineage>
</organism>
<feature type="transmembrane region" description="Helical" evidence="7">
    <location>
        <begin position="66"/>
        <end position="89"/>
    </location>
</feature>
<dbReference type="GO" id="GO:0015854">
    <property type="term" value="P:guanine transport"/>
    <property type="evidence" value="ECO:0007669"/>
    <property type="project" value="TreeGrafter"/>
</dbReference>
<sequence>MSNEQKPADHGHAVGLIIFVLGLGTLLPWNFFITASQYFNERLAAPNTTSNGTSGSTSKDYNYDSWMALLSQLPLLLFTLLNSFLYQWVRERFRVAFSLVGIFLLFSLTAALVQVPMQPDAFFSITMATIWFINMFGAVLQGSLFGVVGLFPPRYSTLFMSGQGLAGIFAAVAMLSSILTKPDQSSAALGYFITPCVATLGTLLCYLLLPHLEFARFYLTRSQETSQELLSSTDKSIVNISEKELEAERTFISEPEERSSVLAVFKKIWLMALCVTCVFAVTLSVFPVITVRVRTVYRDNTVWDKVFTCVCCFIVFNVMDLVGRSTPSLLQWPSKESRLFPAAVLLRLVFIPLLMLCNIQDSNLTVFSHDSCFVIIMALFSFSNGYLASLCMAYAPHTLRLSRGASIERAVPGKKTESLNQHLGQQGKKQTQNN</sequence>
<comment type="similarity">
    <text evidence="2">Belongs to the SLC29A/ENT transporter (TC 2.A.57) family.</text>
</comment>
<dbReference type="NCBIfam" id="TIGR00939">
    <property type="entry name" value="2a57"/>
    <property type="match status" value="1"/>
</dbReference>
<dbReference type="GO" id="GO:0035344">
    <property type="term" value="P:hypoxanthine transport"/>
    <property type="evidence" value="ECO:0007669"/>
    <property type="project" value="TreeGrafter"/>
</dbReference>
<dbReference type="InterPro" id="IPR002259">
    <property type="entry name" value="Eqnu_transpt"/>
</dbReference>
<reference evidence="8" key="2">
    <citation type="submission" date="2025-08" db="UniProtKB">
        <authorList>
            <consortium name="Ensembl"/>
        </authorList>
    </citation>
    <scope>IDENTIFICATION</scope>
</reference>
<evidence type="ECO:0000256" key="3">
    <source>
        <dbReference type="ARBA" id="ARBA00022448"/>
    </source>
</evidence>
<name>A0AAQ5ZMJ9_AMPOC</name>
<evidence type="ECO:0000256" key="6">
    <source>
        <dbReference type="ARBA" id="ARBA00023136"/>
    </source>
</evidence>
<feature type="transmembrane region" description="Helical" evidence="7">
    <location>
        <begin position="302"/>
        <end position="319"/>
    </location>
</feature>
<dbReference type="PIRSF" id="PIRSF016379">
    <property type="entry name" value="ENT"/>
    <property type="match status" value="1"/>
</dbReference>
<dbReference type="GO" id="GO:0015213">
    <property type="term" value="F:uridine transmembrane transporter activity"/>
    <property type="evidence" value="ECO:0007669"/>
    <property type="project" value="UniProtKB-ARBA"/>
</dbReference>
<feature type="transmembrane region" description="Helical" evidence="7">
    <location>
        <begin position="188"/>
        <end position="209"/>
    </location>
</feature>
<reference evidence="8" key="3">
    <citation type="submission" date="2025-09" db="UniProtKB">
        <authorList>
            <consortium name="Ensembl"/>
        </authorList>
    </citation>
    <scope>IDENTIFICATION</scope>
</reference>
<evidence type="ECO:0000256" key="1">
    <source>
        <dbReference type="ARBA" id="ARBA00004554"/>
    </source>
</evidence>
<evidence type="ECO:0000256" key="2">
    <source>
        <dbReference type="ARBA" id="ARBA00007965"/>
    </source>
</evidence>
<dbReference type="PANTHER" id="PTHR10332:SF8">
    <property type="entry name" value="EQUILIBRATIVE NUCLEOSIDE TRANSPORTER 2"/>
    <property type="match status" value="1"/>
</dbReference>
<evidence type="ECO:0000313" key="8">
    <source>
        <dbReference type="Ensembl" id="ENSAOCP00000065666.1"/>
    </source>
</evidence>
<keyword evidence="9" id="KW-1185">Reference proteome</keyword>